<dbReference type="HOGENOM" id="CLU_048922_0_0_1"/>
<dbReference type="PANTHER" id="PTHR13403:SF6">
    <property type="entry name" value="SNURPORTIN-1"/>
    <property type="match status" value="1"/>
</dbReference>
<keyword evidence="7" id="KW-0963">Cytoplasm</keyword>
<dbReference type="Gene3D" id="3.30.470.30">
    <property type="entry name" value="DNA ligase/mRNA capping enzyme"/>
    <property type="match status" value="1"/>
</dbReference>
<evidence type="ECO:0000256" key="6">
    <source>
        <dbReference type="ARBA" id="ARBA00022448"/>
    </source>
</evidence>
<comment type="function">
    <text evidence="1">Functions as an U snRNP-specific nuclear import adapter. Involved in the trimethylguanosine (m3G)-cap-dependent nuclear import of U snRNPs. Binds specifically to the terminal m3G-cap U snRNAs.</text>
</comment>
<dbReference type="AlphaFoldDB" id="A0A0C3F8M9"/>
<feature type="domain" description="Snurportin-1 m3G cap-binding" evidence="12">
    <location>
        <begin position="154"/>
        <end position="262"/>
    </location>
</feature>
<evidence type="ECO:0000313" key="13">
    <source>
        <dbReference type="EMBL" id="KIM76219.1"/>
    </source>
</evidence>
<dbReference type="GO" id="GO:0061015">
    <property type="term" value="P:snRNA import into nucleus"/>
    <property type="evidence" value="ECO:0007669"/>
    <property type="project" value="InterPro"/>
</dbReference>
<name>A0A0C3F8M9_PILCF</name>
<feature type="compositionally biased region" description="Polar residues" evidence="10">
    <location>
        <begin position="272"/>
        <end position="293"/>
    </location>
</feature>
<dbReference type="InterPro" id="IPR047857">
    <property type="entry name" value="Snurportin1_C"/>
</dbReference>
<evidence type="ECO:0000256" key="7">
    <source>
        <dbReference type="ARBA" id="ARBA00022490"/>
    </source>
</evidence>
<dbReference type="STRING" id="765440.A0A0C3F8M9"/>
<reference evidence="13 14" key="1">
    <citation type="submission" date="2014-04" db="EMBL/GenBank/DDBJ databases">
        <authorList>
            <consortium name="DOE Joint Genome Institute"/>
            <person name="Kuo A."/>
            <person name="Tarkka M."/>
            <person name="Buscot F."/>
            <person name="Kohler A."/>
            <person name="Nagy L.G."/>
            <person name="Floudas D."/>
            <person name="Copeland A."/>
            <person name="Barry K.W."/>
            <person name="Cichocki N."/>
            <person name="Veneault-Fourrey C."/>
            <person name="LaButti K."/>
            <person name="Lindquist E.A."/>
            <person name="Lipzen A."/>
            <person name="Lundell T."/>
            <person name="Morin E."/>
            <person name="Murat C."/>
            <person name="Sun H."/>
            <person name="Tunlid A."/>
            <person name="Henrissat B."/>
            <person name="Grigoriev I.V."/>
            <person name="Hibbett D.S."/>
            <person name="Martin F."/>
            <person name="Nordberg H.P."/>
            <person name="Cantor M.N."/>
            <person name="Hua S.X."/>
        </authorList>
    </citation>
    <scope>NUCLEOTIDE SEQUENCE [LARGE SCALE GENOMIC DNA]</scope>
    <source>
        <strain evidence="13 14">F 1598</strain>
    </source>
</reference>
<evidence type="ECO:0000256" key="3">
    <source>
        <dbReference type="ARBA" id="ARBA00004496"/>
    </source>
</evidence>
<dbReference type="OrthoDB" id="10003593at2759"/>
<feature type="region of interest" description="Disordered" evidence="10">
    <location>
        <begin position="1"/>
        <end position="123"/>
    </location>
</feature>
<organism evidence="13 14">
    <name type="scientific">Piloderma croceum (strain F 1598)</name>
    <dbReference type="NCBI Taxonomy" id="765440"/>
    <lineage>
        <taxon>Eukaryota</taxon>
        <taxon>Fungi</taxon>
        <taxon>Dikarya</taxon>
        <taxon>Basidiomycota</taxon>
        <taxon>Agaricomycotina</taxon>
        <taxon>Agaricomycetes</taxon>
        <taxon>Agaricomycetidae</taxon>
        <taxon>Atheliales</taxon>
        <taxon>Atheliaceae</taxon>
        <taxon>Piloderma</taxon>
    </lineage>
</organism>
<evidence type="ECO:0000256" key="9">
    <source>
        <dbReference type="ARBA" id="ARBA00023242"/>
    </source>
</evidence>
<proteinExistence type="inferred from homology"/>
<evidence type="ECO:0000259" key="12">
    <source>
        <dbReference type="Pfam" id="PF21974"/>
    </source>
</evidence>
<feature type="compositionally biased region" description="Basic residues" evidence="10">
    <location>
        <begin position="108"/>
        <end position="119"/>
    </location>
</feature>
<dbReference type="Proteomes" id="UP000054166">
    <property type="component" value="Unassembled WGS sequence"/>
</dbReference>
<evidence type="ECO:0000256" key="1">
    <source>
        <dbReference type="ARBA" id="ARBA00003975"/>
    </source>
</evidence>
<dbReference type="InterPro" id="IPR017336">
    <property type="entry name" value="Snurportin-1"/>
</dbReference>
<accession>A0A0C3F8M9</accession>
<feature type="compositionally biased region" description="Basic and acidic residues" evidence="10">
    <location>
        <begin position="24"/>
        <end position="46"/>
    </location>
</feature>
<evidence type="ECO:0000256" key="5">
    <source>
        <dbReference type="ARBA" id="ARBA00016034"/>
    </source>
</evidence>
<feature type="compositionally biased region" description="Polar residues" evidence="10">
    <location>
        <begin position="14"/>
        <end position="23"/>
    </location>
</feature>
<comment type="similarity">
    <text evidence="4">Belongs to the snurportin family.</text>
</comment>
<dbReference type="InterPro" id="IPR024721">
    <property type="entry name" value="Snurportin-1_N"/>
</dbReference>
<dbReference type="GO" id="GO:0005737">
    <property type="term" value="C:cytoplasm"/>
    <property type="evidence" value="ECO:0007669"/>
    <property type="project" value="UniProtKB-SubCell"/>
</dbReference>
<protein>
    <recommendedName>
        <fullName evidence="5">Snurportin-1</fullName>
    </recommendedName>
</protein>
<reference evidence="14" key="2">
    <citation type="submission" date="2015-01" db="EMBL/GenBank/DDBJ databases">
        <title>Evolutionary Origins and Diversification of the Mycorrhizal Mutualists.</title>
        <authorList>
            <consortium name="DOE Joint Genome Institute"/>
            <consortium name="Mycorrhizal Genomics Consortium"/>
            <person name="Kohler A."/>
            <person name="Kuo A."/>
            <person name="Nagy L.G."/>
            <person name="Floudas D."/>
            <person name="Copeland A."/>
            <person name="Barry K.W."/>
            <person name="Cichocki N."/>
            <person name="Veneault-Fourrey C."/>
            <person name="LaButti K."/>
            <person name="Lindquist E.A."/>
            <person name="Lipzen A."/>
            <person name="Lundell T."/>
            <person name="Morin E."/>
            <person name="Murat C."/>
            <person name="Riley R."/>
            <person name="Ohm R."/>
            <person name="Sun H."/>
            <person name="Tunlid A."/>
            <person name="Henrissat B."/>
            <person name="Grigoriev I.V."/>
            <person name="Hibbett D.S."/>
            <person name="Martin F."/>
        </authorList>
    </citation>
    <scope>NUCLEOTIDE SEQUENCE [LARGE SCALE GENOMIC DNA]</scope>
    <source>
        <strain evidence="14">F 1598</strain>
    </source>
</reference>
<dbReference type="EMBL" id="KN833037">
    <property type="protein sequence ID" value="KIM76219.1"/>
    <property type="molecule type" value="Genomic_DNA"/>
</dbReference>
<evidence type="ECO:0000259" key="11">
    <source>
        <dbReference type="Pfam" id="PF11538"/>
    </source>
</evidence>
<keyword evidence="8" id="KW-0694">RNA-binding</keyword>
<evidence type="ECO:0000256" key="2">
    <source>
        <dbReference type="ARBA" id="ARBA00004123"/>
    </source>
</evidence>
<dbReference type="GO" id="GO:0003723">
    <property type="term" value="F:RNA binding"/>
    <property type="evidence" value="ECO:0007669"/>
    <property type="project" value="UniProtKB-KW"/>
</dbReference>
<dbReference type="Pfam" id="PF11538">
    <property type="entry name" value="Snurportin1"/>
    <property type="match status" value="1"/>
</dbReference>
<feature type="domain" description="Snurportin-1 N-terminal" evidence="11">
    <location>
        <begin position="7"/>
        <end position="46"/>
    </location>
</feature>
<keyword evidence="6" id="KW-0813">Transport</keyword>
<comment type="subcellular location">
    <subcellularLocation>
        <location evidence="3">Cytoplasm</location>
    </subcellularLocation>
    <subcellularLocation>
        <location evidence="2">Nucleus</location>
    </subcellularLocation>
</comment>
<dbReference type="Pfam" id="PF21974">
    <property type="entry name" value="SPN1_m3Gcap_bd"/>
    <property type="match status" value="1"/>
</dbReference>
<feature type="region of interest" description="Disordered" evidence="10">
    <location>
        <begin position="264"/>
        <end position="293"/>
    </location>
</feature>
<evidence type="ECO:0000256" key="8">
    <source>
        <dbReference type="ARBA" id="ARBA00022884"/>
    </source>
</evidence>
<sequence>MATDRKASYKAPPTTITDTFVSQETRRSKALEDQKRRRAQKVDSSRQLDLFADLSLGPSDDDEENEIVREGVAPFVSMVGLSSSSSQNPESPPTLGLLEAKEPSRGSNKTRKKKKRGKADKKPNKWADKCMYAELLEIRNDDVWPLPEGMTDGLPEDLESGWVAVAPVPVGKRCLAVTHQSSGVVGVVPNTSLRSRVLGKSLIVPFPSKLPPQTVLDCILDTNWRDNGILHVLDVVQWKGQDVGDCETPFRFWWRDTRLAELPRSLPPSNPTGPSLSASTSKTPWHSRSRSFTNSSPTLKAYHFPYPTSFLPIPYHTNTALPHLSSYIIPLARSVRLVSVDVPLTSPPPSSTHEPASPSMDIDNSNSPSTPPPPPPMILTSLPVNLQSDGLLLYVAQASYEPGTSPLSSWIPIGINSDAEDKDLDLDGTSPSSNASRPLDLFERLVTRRLVTSQAKLNGISHTLEVGEMEMET</sequence>
<evidence type="ECO:0000256" key="4">
    <source>
        <dbReference type="ARBA" id="ARBA00007540"/>
    </source>
</evidence>
<evidence type="ECO:0000256" key="10">
    <source>
        <dbReference type="SAM" id="MobiDB-lite"/>
    </source>
</evidence>
<dbReference type="PANTHER" id="PTHR13403">
    <property type="entry name" value="SNURPORTIN1 RNUT1 PROTEIN RNA, U TRANSPORTER 1"/>
    <property type="match status" value="1"/>
</dbReference>
<dbReference type="InParanoid" id="A0A0C3F8M9"/>
<evidence type="ECO:0000313" key="14">
    <source>
        <dbReference type="Proteomes" id="UP000054166"/>
    </source>
</evidence>
<feature type="region of interest" description="Disordered" evidence="10">
    <location>
        <begin position="345"/>
        <end position="378"/>
    </location>
</feature>
<keyword evidence="14" id="KW-1185">Reference proteome</keyword>
<dbReference type="GO" id="GO:0005634">
    <property type="term" value="C:nucleus"/>
    <property type="evidence" value="ECO:0007669"/>
    <property type="project" value="UniProtKB-SubCell"/>
</dbReference>
<keyword evidence="9" id="KW-0539">Nucleus</keyword>
<gene>
    <name evidence="13" type="ORF">PILCRDRAFT_826582</name>
</gene>